<evidence type="ECO:0000259" key="1">
    <source>
        <dbReference type="Pfam" id="PF16363"/>
    </source>
</evidence>
<organism evidence="2">
    <name type="scientific">marine metagenome</name>
    <dbReference type="NCBI Taxonomy" id="408172"/>
    <lineage>
        <taxon>unclassified sequences</taxon>
        <taxon>metagenomes</taxon>
        <taxon>ecological metagenomes</taxon>
    </lineage>
</organism>
<feature type="domain" description="NAD(P)-binding" evidence="1">
    <location>
        <begin position="15"/>
        <end position="175"/>
    </location>
</feature>
<protein>
    <recommendedName>
        <fullName evidence="1">NAD(P)-binding domain-containing protein</fullName>
    </recommendedName>
</protein>
<dbReference type="InterPro" id="IPR016040">
    <property type="entry name" value="NAD(P)-bd_dom"/>
</dbReference>
<gene>
    <name evidence="2" type="ORF">METZ01_LOCUS263417</name>
</gene>
<dbReference type="Pfam" id="PF16363">
    <property type="entry name" value="GDP_Man_Dehyd"/>
    <property type="match status" value="1"/>
</dbReference>
<dbReference type="SUPFAM" id="SSF51735">
    <property type="entry name" value="NAD(P)-binding Rossmann-fold domains"/>
    <property type="match status" value="1"/>
</dbReference>
<name>A0A382JHD0_9ZZZZ</name>
<accession>A0A382JHD0</accession>
<dbReference type="EMBL" id="UINC01073861">
    <property type="protein sequence ID" value="SVC10563.1"/>
    <property type="molecule type" value="Genomic_DNA"/>
</dbReference>
<sequence length="178" mass="20160">MTLNTKFWKDKKVFLTGHTGFKGGWISVFLSYLGAKVLGYSLEAHQQSFFNQVNLKTILNHHIGDIRDLHDLIETEKRFKPDILIHMAAQPLVIESYRDPITTFSTNVIGTANALELVRRSSSIRSGVIITTDKCYENKNLSRGYREDDPMGGFDPYSSSKGSAELVISSYQRSFFSK</sequence>
<feature type="non-terminal residue" evidence="2">
    <location>
        <position position="178"/>
    </location>
</feature>
<dbReference type="InterPro" id="IPR036291">
    <property type="entry name" value="NAD(P)-bd_dom_sf"/>
</dbReference>
<proteinExistence type="predicted"/>
<dbReference type="PANTHER" id="PTHR43000">
    <property type="entry name" value="DTDP-D-GLUCOSE 4,6-DEHYDRATASE-RELATED"/>
    <property type="match status" value="1"/>
</dbReference>
<reference evidence="2" key="1">
    <citation type="submission" date="2018-05" db="EMBL/GenBank/DDBJ databases">
        <authorList>
            <person name="Lanie J.A."/>
            <person name="Ng W.-L."/>
            <person name="Kazmierczak K.M."/>
            <person name="Andrzejewski T.M."/>
            <person name="Davidsen T.M."/>
            <person name="Wayne K.J."/>
            <person name="Tettelin H."/>
            <person name="Glass J.I."/>
            <person name="Rusch D."/>
            <person name="Podicherti R."/>
            <person name="Tsui H.-C.T."/>
            <person name="Winkler M.E."/>
        </authorList>
    </citation>
    <scope>NUCLEOTIDE SEQUENCE</scope>
</reference>
<evidence type="ECO:0000313" key="2">
    <source>
        <dbReference type="EMBL" id="SVC10563.1"/>
    </source>
</evidence>
<dbReference type="Gene3D" id="3.40.50.720">
    <property type="entry name" value="NAD(P)-binding Rossmann-like Domain"/>
    <property type="match status" value="1"/>
</dbReference>
<dbReference type="AlphaFoldDB" id="A0A382JHD0"/>